<gene>
    <name evidence="2" type="ORF">HNV11_02250</name>
</gene>
<reference evidence="2 3" key="1">
    <citation type="submission" date="2020-05" db="EMBL/GenBank/DDBJ databases">
        <title>Genome sequencing of Spirosoma sp. TS118.</title>
        <authorList>
            <person name="Lee J.-H."/>
            <person name="Jeong S."/>
            <person name="Zhao L."/>
            <person name="Jung J.-H."/>
            <person name="Kim M.-K."/>
            <person name="Lim S."/>
        </authorList>
    </citation>
    <scope>NUCLEOTIDE SEQUENCE [LARGE SCALE GENOMIC DNA]</scope>
    <source>
        <strain evidence="2 3">TS118</strain>
    </source>
</reference>
<dbReference type="RefSeq" id="WP_171738112.1">
    <property type="nucleotide sequence ID" value="NZ_CP053435.1"/>
</dbReference>
<name>A0A6M5Y4I0_9BACT</name>
<sequence>MRRQLIQPYLFVFGIALTLSACFNEPNYSDTPEIEFKEVSPPYTIEAGTGIGKQKRDSVIITIGFKDGDGNLGNDVPVPKADSARYVSNGNWGNYKIRTFRLVNKKYEEVNLQENRILYFPDLTKGKPKGAIEGTLEFRQIYYYGNRFRRYPVKYQIQIRDRALNQSNVIETDTVTVAFPEN</sequence>
<dbReference type="KEGG" id="stae:HNV11_02250"/>
<feature type="signal peptide" evidence="1">
    <location>
        <begin position="1"/>
        <end position="23"/>
    </location>
</feature>
<feature type="chain" id="PRO_5026715343" description="Lipoprotein" evidence="1">
    <location>
        <begin position="24"/>
        <end position="182"/>
    </location>
</feature>
<evidence type="ECO:0000256" key="1">
    <source>
        <dbReference type="SAM" id="SignalP"/>
    </source>
</evidence>
<dbReference type="EMBL" id="CP053435">
    <property type="protein sequence ID" value="QJW88280.1"/>
    <property type="molecule type" value="Genomic_DNA"/>
</dbReference>
<dbReference type="PROSITE" id="PS51257">
    <property type="entry name" value="PROKAR_LIPOPROTEIN"/>
    <property type="match status" value="1"/>
</dbReference>
<keyword evidence="1" id="KW-0732">Signal</keyword>
<proteinExistence type="predicted"/>
<dbReference type="AlphaFoldDB" id="A0A6M5Y4I0"/>
<evidence type="ECO:0008006" key="4">
    <source>
        <dbReference type="Google" id="ProtNLM"/>
    </source>
</evidence>
<dbReference type="Proteomes" id="UP000502756">
    <property type="component" value="Chromosome"/>
</dbReference>
<evidence type="ECO:0000313" key="3">
    <source>
        <dbReference type="Proteomes" id="UP000502756"/>
    </source>
</evidence>
<organism evidence="2 3">
    <name type="scientific">Spirosoma taeanense</name>
    <dbReference type="NCBI Taxonomy" id="2735870"/>
    <lineage>
        <taxon>Bacteria</taxon>
        <taxon>Pseudomonadati</taxon>
        <taxon>Bacteroidota</taxon>
        <taxon>Cytophagia</taxon>
        <taxon>Cytophagales</taxon>
        <taxon>Cytophagaceae</taxon>
        <taxon>Spirosoma</taxon>
    </lineage>
</organism>
<keyword evidence="3" id="KW-1185">Reference proteome</keyword>
<protein>
    <recommendedName>
        <fullName evidence="4">Lipoprotein</fullName>
    </recommendedName>
</protein>
<evidence type="ECO:0000313" key="2">
    <source>
        <dbReference type="EMBL" id="QJW88280.1"/>
    </source>
</evidence>
<accession>A0A6M5Y4I0</accession>